<dbReference type="Pfam" id="PF13280">
    <property type="entry name" value="WYL"/>
    <property type="match status" value="1"/>
</dbReference>
<dbReference type="Proteomes" id="UP000595917">
    <property type="component" value="Chromosome"/>
</dbReference>
<dbReference type="GO" id="GO:0003700">
    <property type="term" value="F:DNA-binding transcription factor activity"/>
    <property type="evidence" value="ECO:0007669"/>
    <property type="project" value="InterPro"/>
</dbReference>
<dbReference type="Gene3D" id="1.10.10.10">
    <property type="entry name" value="Winged helix-like DNA-binding domain superfamily/Winged helix DNA-binding domain"/>
    <property type="match status" value="1"/>
</dbReference>
<dbReference type="RefSeq" id="WP_215627349.1">
    <property type="nucleotide sequence ID" value="NZ_CP067089.2"/>
</dbReference>
<keyword evidence="2" id="KW-0804">Transcription</keyword>
<protein>
    <submittedName>
        <fullName evidence="4">YafY family transcriptional regulator</fullName>
    </submittedName>
</protein>
<dbReference type="PROSITE" id="PS51000">
    <property type="entry name" value="HTH_DEOR_2"/>
    <property type="match status" value="1"/>
</dbReference>
<dbReference type="InterPro" id="IPR036388">
    <property type="entry name" value="WH-like_DNA-bd_sf"/>
</dbReference>
<keyword evidence="5" id="KW-1185">Reference proteome</keyword>
<sequence>MKIDRLIAIIMILLEREKISAPVLAEMFEVSTRTIYRDIDAINMAGIPIVSYTGPGGGVGILDSYKVEKRLFNTADITSLLLGLGSIRTSMDDSEIVTTLAKIRGMIPEGEQQRIESDVRRIKIDLSPWHTRRDLQPALDTARSAIEEQRVLFFTYGDRLYQKSRREAEPYRLLLKGIDWFVQGYCRTRKEARTFKLSRMRDLEISGERFSYREGIWEALDHSPGGDERRERVILRIDKRIAEEIASVYGDEAVYPDEYGGYTADIELPDNEWAYGYLLSFGDSCEIIEPRHMRQRLQELVRRIYNRYE</sequence>
<keyword evidence="1" id="KW-0805">Transcription regulation</keyword>
<accession>A0A7T7XPB9</accession>
<dbReference type="InterPro" id="IPR051534">
    <property type="entry name" value="CBASS_pafABC_assoc_protein"/>
</dbReference>
<dbReference type="InterPro" id="IPR026881">
    <property type="entry name" value="WYL_dom"/>
</dbReference>
<evidence type="ECO:0000313" key="4">
    <source>
        <dbReference type="EMBL" id="QQO10045.1"/>
    </source>
</evidence>
<feature type="domain" description="HTH deoR-type" evidence="3">
    <location>
        <begin position="2"/>
        <end position="57"/>
    </location>
</feature>
<evidence type="ECO:0000313" key="5">
    <source>
        <dbReference type="Proteomes" id="UP000595917"/>
    </source>
</evidence>
<dbReference type="Pfam" id="PF25583">
    <property type="entry name" value="WCX"/>
    <property type="match status" value="1"/>
</dbReference>
<dbReference type="SUPFAM" id="SSF46785">
    <property type="entry name" value="Winged helix' DNA-binding domain"/>
    <property type="match status" value="1"/>
</dbReference>
<gene>
    <name evidence="4" type="ORF">JFL75_03775</name>
</gene>
<dbReference type="PROSITE" id="PS52050">
    <property type="entry name" value="WYL"/>
    <property type="match status" value="1"/>
</dbReference>
<dbReference type="PANTHER" id="PTHR34580">
    <property type="match status" value="1"/>
</dbReference>
<dbReference type="Pfam" id="PF08279">
    <property type="entry name" value="HTH_11"/>
    <property type="match status" value="1"/>
</dbReference>
<dbReference type="EMBL" id="CP067089">
    <property type="protein sequence ID" value="QQO10045.1"/>
    <property type="molecule type" value="Genomic_DNA"/>
</dbReference>
<dbReference type="InterPro" id="IPR001034">
    <property type="entry name" value="DeoR_HTH"/>
</dbReference>
<evidence type="ECO:0000256" key="2">
    <source>
        <dbReference type="ARBA" id="ARBA00023163"/>
    </source>
</evidence>
<reference evidence="4" key="1">
    <citation type="submission" date="2021-01" db="EMBL/GenBank/DDBJ databases">
        <title>Description of Breznakiella homolactica.</title>
        <authorList>
            <person name="Song Y."/>
            <person name="Brune A."/>
        </authorList>
    </citation>
    <scope>NUCLEOTIDE SEQUENCE</scope>
    <source>
        <strain evidence="4">RmG30</strain>
    </source>
</reference>
<proteinExistence type="predicted"/>
<name>A0A7T7XPB9_9SPIR</name>
<dbReference type="PANTHER" id="PTHR34580:SF1">
    <property type="entry name" value="PROTEIN PAFC"/>
    <property type="match status" value="1"/>
</dbReference>
<evidence type="ECO:0000256" key="1">
    <source>
        <dbReference type="ARBA" id="ARBA00023015"/>
    </source>
</evidence>
<dbReference type="AlphaFoldDB" id="A0A7T7XPB9"/>
<dbReference type="InterPro" id="IPR013196">
    <property type="entry name" value="HTH_11"/>
</dbReference>
<dbReference type="InterPro" id="IPR028349">
    <property type="entry name" value="PafC-like"/>
</dbReference>
<dbReference type="InterPro" id="IPR057727">
    <property type="entry name" value="WCX_dom"/>
</dbReference>
<dbReference type="InterPro" id="IPR036390">
    <property type="entry name" value="WH_DNA-bd_sf"/>
</dbReference>
<evidence type="ECO:0000259" key="3">
    <source>
        <dbReference type="PROSITE" id="PS51000"/>
    </source>
</evidence>
<dbReference type="PIRSF" id="PIRSF016838">
    <property type="entry name" value="PafC"/>
    <property type="match status" value="1"/>
</dbReference>
<dbReference type="KEGG" id="bhc:JFL75_03775"/>
<organism evidence="4 5">
    <name type="scientific">Breznakiella homolactica</name>
    <dbReference type="NCBI Taxonomy" id="2798577"/>
    <lineage>
        <taxon>Bacteria</taxon>
        <taxon>Pseudomonadati</taxon>
        <taxon>Spirochaetota</taxon>
        <taxon>Spirochaetia</taxon>
        <taxon>Spirochaetales</taxon>
        <taxon>Breznakiellaceae</taxon>
        <taxon>Breznakiella</taxon>
    </lineage>
</organism>